<evidence type="ECO:0000256" key="1">
    <source>
        <dbReference type="SAM" id="Coils"/>
    </source>
</evidence>
<feature type="region of interest" description="Disordered" evidence="2">
    <location>
        <begin position="282"/>
        <end position="301"/>
    </location>
</feature>
<feature type="compositionally biased region" description="Basic and acidic residues" evidence="2">
    <location>
        <begin position="486"/>
        <end position="503"/>
    </location>
</feature>
<dbReference type="GO" id="GO:0070941">
    <property type="term" value="P:eisosome assembly"/>
    <property type="evidence" value="ECO:0007669"/>
    <property type="project" value="TreeGrafter"/>
</dbReference>
<dbReference type="GO" id="GO:0006897">
    <property type="term" value="P:endocytosis"/>
    <property type="evidence" value="ECO:0007669"/>
    <property type="project" value="TreeGrafter"/>
</dbReference>
<feature type="compositionally biased region" description="Low complexity" evidence="2">
    <location>
        <begin position="448"/>
        <end position="468"/>
    </location>
</feature>
<feature type="region of interest" description="Disordered" evidence="2">
    <location>
        <begin position="403"/>
        <end position="525"/>
    </location>
</feature>
<comment type="caution">
    <text evidence="3">The sequence shown here is derived from an EMBL/GenBank/DDBJ whole genome shotgun (WGS) entry which is preliminary data.</text>
</comment>
<sequence>MQSIGHDLRRGLNNFTLGNYKNINKWLAELKNIDSSLKTLDKEITTNAKLISAWGCNEGEDLTDICQRMTQLMECSCHPVCFPRGMRLGHPSKKKEVGLIHQAYSIQHTAYRKMIKGLKTQEMALDDNRKKKQDLTNQIAKQQKSSKENPIKMMELQNAYERVSAELLAQELDLLQFKRITIRDAFNTQFDAMIEFAEKMALIAGFGRQITNVIDVEPQEAEKTTLYSGAEYTAAAINQVRVAVTSWQAQPVDGPIRAHIAPTQDDLALSAAAAAYNSSPTQHYRADSYSPTGSHSNSHSFANGEEDVQILKLNASHTSLNENGNDYDNWKREIHGAADRADDYLSPPAINPDATPYVKSQQINHLQEQQRHLQLEQQRAYQQNLASPSQQHYQNAAATVANGLRHSSPDGYGSGNGGGAGHASSNVGGRPFTPTTLRRSDTTDMYTASAHASPSPSYSSYQHQPASYESSMSPVPARGYRLGFVDPRERSRMERMDNSDLYKSDIGTTAGPRYPRSTAVVMDEK</sequence>
<dbReference type="GO" id="GO:0005886">
    <property type="term" value="C:plasma membrane"/>
    <property type="evidence" value="ECO:0007669"/>
    <property type="project" value="TreeGrafter"/>
</dbReference>
<accession>A0A9P8CXZ3</accession>
<dbReference type="Gene3D" id="1.20.1270.60">
    <property type="entry name" value="Arfaptin homology (AH) domain/BAR domain"/>
    <property type="match status" value="2"/>
</dbReference>
<dbReference type="InterPro" id="IPR028245">
    <property type="entry name" value="PIL1/LSP1"/>
</dbReference>
<evidence type="ECO:0000256" key="2">
    <source>
        <dbReference type="SAM" id="MobiDB-lite"/>
    </source>
</evidence>
<feature type="compositionally biased region" description="Gly residues" evidence="2">
    <location>
        <begin position="412"/>
        <end position="421"/>
    </location>
</feature>
<dbReference type="GO" id="GO:0036286">
    <property type="term" value="C:eisosome filament"/>
    <property type="evidence" value="ECO:0007669"/>
    <property type="project" value="TreeGrafter"/>
</dbReference>
<dbReference type="PANTHER" id="PTHR31962">
    <property type="entry name" value="SPHINGOLIPID LONG CHAIN BASE-RESPONSIVE PROTEIN PIL1"/>
    <property type="match status" value="1"/>
</dbReference>
<dbReference type="EMBL" id="JAIFTL010000051">
    <property type="protein sequence ID" value="KAG9324998.1"/>
    <property type="molecule type" value="Genomic_DNA"/>
</dbReference>
<gene>
    <name evidence="3" type="ORF">KVV02_000507</name>
</gene>
<name>A0A9P8CXZ3_MORAP</name>
<protein>
    <recommendedName>
        <fullName evidence="5">Eisosome component PIL1-domain-containing protein</fullName>
    </recommendedName>
</protein>
<evidence type="ECO:0008006" key="5">
    <source>
        <dbReference type="Google" id="ProtNLM"/>
    </source>
</evidence>
<dbReference type="GO" id="GO:0008289">
    <property type="term" value="F:lipid binding"/>
    <property type="evidence" value="ECO:0007669"/>
    <property type="project" value="TreeGrafter"/>
</dbReference>
<dbReference type="Proteomes" id="UP000717515">
    <property type="component" value="Unassembled WGS sequence"/>
</dbReference>
<reference evidence="3" key="1">
    <citation type="submission" date="2021-07" db="EMBL/GenBank/DDBJ databases">
        <title>Draft genome of Mortierella alpina, strain LL118, isolated from an aspen leaf litter sample.</title>
        <authorList>
            <person name="Yang S."/>
            <person name="Vinatzer B.A."/>
        </authorList>
    </citation>
    <scope>NUCLEOTIDE SEQUENCE</scope>
    <source>
        <strain evidence="3">LL118</strain>
    </source>
</reference>
<proteinExistence type="predicted"/>
<evidence type="ECO:0000313" key="4">
    <source>
        <dbReference type="Proteomes" id="UP000717515"/>
    </source>
</evidence>
<dbReference type="Pfam" id="PF13805">
    <property type="entry name" value="Pil1"/>
    <property type="match status" value="1"/>
</dbReference>
<feature type="compositionally biased region" description="Polar residues" evidence="2">
    <location>
        <begin position="289"/>
        <end position="301"/>
    </location>
</feature>
<keyword evidence="1" id="KW-0175">Coiled coil</keyword>
<dbReference type="AlphaFoldDB" id="A0A9P8CXZ3"/>
<dbReference type="PANTHER" id="PTHR31962:SF1">
    <property type="entry name" value="SPHINGOLIPID LONG CHAIN BASE-RESPONSIVE PROTEIN PIL1"/>
    <property type="match status" value="1"/>
</dbReference>
<organism evidence="3 4">
    <name type="scientific">Mortierella alpina</name>
    <name type="common">Oleaginous fungus</name>
    <name type="synonym">Mortierella renispora</name>
    <dbReference type="NCBI Taxonomy" id="64518"/>
    <lineage>
        <taxon>Eukaryota</taxon>
        <taxon>Fungi</taxon>
        <taxon>Fungi incertae sedis</taxon>
        <taxon>Mucoromycota</taxon>
        <taxon>Mortierellomycotina</taxon>
        <taxon>Mortierellomycetes</taxon>
        <taxon>Mortierellales</taxon>
        <taxon>Mortierellaceae</taxon>
        <taxon>Mortierella</taxon>
    </lineage>
</organism>
<dbReference type="InterPro" id="IPR027267">
    <property type="entry name" value="AH/BAR_dom_sf"/>
</dbReference>
<evidence type="ECO:0000313" key="3">
    <source>
        <dbReference type="EMBL" id="KAG9324998.1"/>
    </source>
</evidence>
<feature type="coiled-coil region" evidence="1">
    <location>
        <begin position="118"/>
        <end position="173"/>
    </location>
</feature>